<dbReference type="Proteomes" id="UP001472866">
    <property type="component" value="Chromosome 05"/>
</dbReference>
<accession>A0AAX4P819</accession>
<sequence>MAKTGSVSVLSGRRGSVPALFRAAATRLSVGSRGPPPRSDRGPGRCEPPTNFGARSALRGDARLCRGRSGFRTMSSQGDAGSASHDLLVVGPGVLGRLIAARWREEHPGSRIVGETASDLNHGDLKSLDCFDEVRTRDEAGGEPGGAYPYVVFSAPPSGSENYEAEVERAAEKWDGTGSLLFTGSAAVYDLDEGNCTEATKVKAIGDSERTDKLLSCENVVLKRGGNVVRLVGLYHSRRGAHMYFLKIHTVPRWGQACINLIHYEDAASLCYNAMTMAGSGGEPLRGRVFLGCDNNPISFQKMMDATLLSREYTGHVTFTGEAQGSVGKLTTNDQTREDLGWEPTFESFEAFMKAGAKDTFCSTEQGE</sequence>
<evidence type="ECO:0000313" key="5">
    <source>
        <dbReference type="Proteomes" id="UP001472866"/>
    </source>
</evidence>
<evidence type="ECO:0000313" key="4">
    <source>
        <dbReference type="EMBL" id="WZN62147.1"/>
    </source>
</evidence>
<dbReference type="EMBL" id="CP151505">
    <property type="protein sequence ID" value="WZN62147.1"/>
    <property type="molecule type" value="Genomic_DNA"/>
</dbReference>
<gene>
    <name evidence="4" type="ORF">HKI87_05g36830</name>
</gene>
<dbReference type="AlphaFoldDB" id="A0AAX4P819"/>
<dbReference type="PANTHER" id="PTHR43574">
    <property type="entry name" value="EPIMERASE-RELATED"/>
    <property type="match status" value="1"/>
</dbReference>
<comment type="similarity">
    <text evidence="1">Belongs to the NAD(P)-dependent epimerase/dehydratase family.</text>
</comment>
<evidence type="ECO:0000256" key="1">
    <source>
        <dbReference type="ARBA" id="ARBA00007637"/>
    </source>
</evidence>
<organism evidence="4 5">
    <name type="scientific">Chloropicon roscoffensis</name>
    <dbReference type="NCBI Taxonomy" id="1461544"/>
    <lineage>
        <taxon>Eukaryota</taxon>
        <taxon>Viridiplantae</taxon>
        <taxon>Chlorophyta</taxon>
        <taxon>Chloropicophyceae</taxon>
        <taxon>Chloropicales</taxon>
        <taxon>Chloropicaceae</taxon>
        <taxon>Chloropicon</taxon>
    </lineage>
</organism>
<protein>
    <recommendedName>
        <fullName evidence="6">NAD-dependent epimerase/dehydratase domain-containing protein</fullName>
    </recommendedName>
</protein>
<evidence type="ECO:0000256" key="2">
    <source>
        <dbReference type="ARBA" id="ARBA00023027"/>
    </source>
</evidence>
<keyword evidence="2" id="KW-0520">NAD</keyword>
<evidence type="ECO:0000256" key="3">
    <source>
        <dbReference type="SAM" id="MobiDB-lite"/>
    </source>
</evidence>
<name>A0AAX4P819_9CHLO</name>
<dbReference type="SUPFAM" id="SSF51735">
    <property type="entry name" value="NAD(P)-binding Rossmann-fold domains"/>
    <property type="match status" value="1"/>
</dbReference>
<evidence type="ECO:0008006" key="6">
    <source>
        <dbReference type="Google" id="ProtNLM"/>
    </source>
</evidence>
<dbReference type="InterPro" id="IPR036291">
    <property type="entry name" value="NAD(P)-bd_dom_sf"/>
</dbReference>
<proteinExistence type="inferred from homology"/>
<feature type="region of interest" description="Disordered" evidence="3">
    <location>
        <begin position="25"/>
        <end position="53"/>
    </location>
</feature>
<dbReference type="Gene3D" id="3.40.50.720">
    <property type="entry name" value="NAD(P)-binding Rossmann-like Domain"/>
    <property type="match status" value="1"/>
</dbReference>
<keyword evidence="5" id="KW-1185">Reference proteome</keyword>
<reference evidence="4 5" key="1">
    <citation type="submission" date="2024-03" db="EMBL/GenBank/DDBJ databases">
        <title>Complete genome sequence of the green alga Chloropicon roscoffensis RCC1871.</title>
        <authorList>
            <person name="Lemieux C."/>
            <person name="Pombert J.-F."/>
            <person name="Otis C."/>
            <person name="Turmel M."/>
        </authorList>
    </citation>
    <scope>NUCLEOTIDE SEQUENCE [LARGE SCALE GENOMIC DNA]</scope>
    <source>
        <strain evidence="4 5">RCC1871</strain>
    </source>
</reference>